<evidence type="ECO:0000313" key="3">
    <source>
        <dbReference type="Proteomes" id="UP000287830"/>
    </source>
</evidence>
<reference evidence="2 3" key="1">
    <citation type="submission" date="2018-11" db="EMBL/GenBank/DDBJ databases">
        <title>Whole genome sequence of Streptomyces chrestomyceticus NBRC 13444(T).</title>
        <authorList>
            <person name="Komaki H."/>
            <person name="Tamura T."/>
        </authorList>
    </citation>
    <scope>NUCLEOTIDE SEQUENCE [LARGE SCALE GENOMIC DNA]</scope>
    <source>
        <strain evidence="2 3">NBRC 13444</strain>
    </source>
</reference>
<protein>
    <recommendedName>
        <fullName evidence="1">NADP-dependent oxidoreductase domain-containing protein</fullName>
    </recommendedName>
</protein>
<comment type="caution">
    <text evidence="2">The sequence shown here is derived from an EMBL/GenBank/DDBJ whole genome shotgun (WGS) entry which is preliminary data.</text>
</comment>
<feature type="domain" description="NADP-dependent oxidoreductase" evidence="1">
    <location>
        <begin position="8"/>
        <end position="75"/>
    </location>
</feature>
<sequence length="90" mass="9610">MYNGILPRLQALTDRMGAIGKDRGASAADVAIAWAVAKGTTPIVGVTKTDHIDGVVRARGMELADEEIAELEALADAADVDTRGWWENEM</sequence>
<gene>
    <name evidence="2" type="ORF">OEIGOIKO_07972</name>
</gene>
<dbReference type="AlphaFoldDB" id="A0A7U9Q2Q0"/>
<dbReference type="EMBL" id="BHZC01000001">
    <property type="protein sequence ID" value="GCD40115.1"/>
    <property type="molecule type" value="Genomic_DNA"/>
</dbReference>
<accession>A0A7U9Q2Q0</accession>
<dbReference type="Proteomes" id="UP000287830">
    <property type="component" value="Unassembled WGS sequence"/>
</dbReference>
<evidence type="ECO:0000259" key="1">
    <source>
        <dbReference type="Pfam" id="PF00248"/>
    </source>
</evidence>
<dbReference type="InterPro" id="IPR036812">
    <property type="entry name" value="NAD(P)_OxRdtase_dom_sf"/>
</dbReference>
<proteinExistence type="predicted"/>
<dbReference type="InterPro" id="IPR023210">
    <property type="entry name" value="NADP_OxRdtase_dom"/>
</dbReference>
<dbReference type="Pfam" id="PF00248">
    <property type="entry name" value="Aldo_ket_red"/>
    <property type="match status" value="1"/>
</dbReference>
<organism evidence="2 3">
    <name type="scientific">Streptomyces chrestomyceticus JCM 4735</name>
    <dbReference type="NCBI Taxonomy" id="1306181"/>
    <lineage>
        <taxon>Bacteria</taxon>
        <taxon>Bacillati</taxon>
        <taxon>Actinomycetota</taxon>
        <taxon>Actinomycetes</taxon>
        <taxon>Kitasatosporales</taxon>
        <taxon>Streptomycetaceae</taxon>
        <taxon>Streptomyces</taxon>
    </lineage>
</organism>
<name>A0A7U9Q2Q0_9ACTN</name>
<evidence type="ECO:0000313" key="2">
    <source>
        <dbReference type="EMBL" id="GCD40115.1"/>
    </source>
</evidence>
<dbReference type="SUPFAM" id="SSF51430">
    <property type="entry name" value="NAD(P)-linked oxidoreductase"/>
    <property type="match status" value="1"/>
</dbReference>
<dbReference type="Gene3D" id="3.20.20.100">
    <property type="entry name" value="NADP-dependent oxidoreductase domain"/>
    <property type="match status" value="1"/>
</dbReference>